<sequence length="90" mass="9614">MQCQSGGDAELIQEVALPVQNAPKKLGSLAVPVGLRVVLGRVPGQMQVRWEGVTKARGYLLESCVAEADGRREWTLVKIGGRKAVLTSGE</sequence>
<accession>A0A1T4XH60</accession>
<organism evidence="1 2">
    <name type="scientific">Prosthecobacter debontii</name>
    <dbReference type="NCBI Taxonomy" id="48467"/>
    <lineage>
        <taxon>Bacteria</taxon>
        <taxon>Pseudomonadati</taxon>
        <taxon>Verrucomicrobiota</taxon>
        <taxon>Verrucomicrobiia</taxon>
        <taxon>Verrucomicrobiales</taxon>
        <taxon>Verrucomicrobiaceae</taxon>
        <taxon>Prosthecobacter</taxon>
    </lineage>
</organism>
<dbReference type="RefSeq" id="WP_078812626.1">
    <property type="nucleotide sequence ID" value="NZ_FUYE01000004.1"/>
</dbReference>
<name>A0A1T4XH60_9BACT</name>
<proteinExistence type="predicted"/>
<reference evidence="2" key="1">
    <citation type="submission" date="2017-02" db="EMBL/GenBank/DDBJ databases">
        <authorList>
            <person name="Varghese N."/>
            <person name="Submissions S."/>
        </authorList>
    </citation>
    <scope>NUCLEOTIDE SEQUENCE [LARGE SCALE GENOMIC DNA]</scope>
    <source>
        <strain evidence="2">ATCC 700200</strain>
    </source>
</reference>
<keyword evidence="2" id="KW-1185">Reference proteome</keyword>
<evidence type="ECO:0000313" key="1">
    <source>
        <dbReference type="EMBL" id="SKA88455.1"/>
    </source>
</evidence>
<gene>
    <name evidence="1" type="ORF">SAMN02745166_01420</name>
</gene>
<dbReference type="EMBL" id="FUYE01000004">
    <property type="protein sequence ID" value="SKA88455.1"/>
    <property type="molecule type" value="Genomic_DNA"/>
</dbReference>
<dbReference type="Proteomes" id="UP000190774">
    <property type="component" value="Unassembled WGS sequence"/>
</dbReference>
<protein>
    <submittedName>
        <fullName evidence="1">Uncharacterized protein</fullName>
    </submittedName>
</protein>
<evidence type="ECO:0000313" key="2">
    <source>
        <dbReference type="Proteomes" id="UP000190774"/>
    </source>
</evidence>
<dbReference type="AlphaFoldDB" id="A0A1T4XH60"/>
<dbReference type="STRING" id="48467.SAMN02745166_01420"/>